<keyword evidence="2" id="KW-0689">Ribosomal protein</keyword>
<evidence type="ECO:0000256" key="2">
    <source>
        <dbReference type="ARBA" id="ARBA00022980"/>
    </source>
</evidence>
<evidence type="ECO:0000256" key="5">
    <source>
        <dbReference type="ARBA" id="ARBA00035438"/>
    </source>
</evidence>
<dbReference type="InterPro" id="IPR023803">
    <property type="entry name" value="Ribosomal_bS16_dom_sf"/>
</dbReference>
<accession>A0ABY6LMJ0</accession>
<dbReference type="Proteomes" id="UP001235939">
    <property type="component" value="Chromosome 19"/>
</dbReference>
<dbReference type="Pfam" id="PF00886">
    <property type="entry name" value="Ribosomal_S16"/>
    <property type="match status" value="1"/>
</dbReference>
<comment type="similarity">
    <text evidence="1">Belongs to the bacterial ribosomal protein bS16 family.</text>
</comment>
<evidence type="ECO:0000313" key="8">
    <source>
        <dbReference type="Proteomes" id="UP001235939"/>
    </source>
</evidence>
<name>A0ABY6LMJ0_9ARAC</name>
<dbReference type="Gene3D" id="3.30.1320.10">
    <property type="match status" value="1"/>
</dbReference>
<evidence type="ECO:0000256" key="1">
    <source>
        <dbReference type="ARBA" id="ARBA00006668"/>
    </source>
</evidence>
<evidence type="ECO:0000256" key="3">
    <source>
        <dbReference type="ARBA" id="ARBA00023274"/>
    </source>
</evidence>
<proteinExistence type="inferred from homology"/>
<keyword evidence="8" id="KW-1185">Reference proteome</keyword>
<evidence type="ECO:0000256" key="6">
    <source>
        <dbReference type="SAM" id="MobiDB-lite"/>
    </source>
</evidence>
<dbReference type="InterPro" id="IPR000307">
    <property type="entry name" value="Ribosomal_bS16"/>
</dbReference>
<dbReference type="NCBIfam" id="TIGR00002">
    <property type="entry name" value="S16"/>
    <property type="match status" value="1"/>
</dbReference>
<feature type="region of interest" description="Disordered" evidence="6">
    <location>
        <begin position="158"/>
        <end position="183"/>
    </location>
</feature>
<evidence type="ECO:0000313" key="7">
    <source>
        <dbReference type="EMBL" id="UYV80730.1"/>
    </source>
</evidence>
<dbReference type="PANTHER" id="PTHR12919:SF20">
    <property type="entry name" value="SMALL RIBOSOMAL SUBUNIT PROTEIN BS16M"/>
    <property type="match status" value="1"/>
</dbReference>
<keyword evidence="3" id="KW-0687">Ribonucleoprotein</keyword>
<sequence>MSKDPLLEISESSGEYAGQGDRLTSSVSNHLHIQDCLRVAARHVKYSIRLVNKGCTNRPFYHIVVDEKKERIHPRKPTIETLGSYDPLPNIRNEKLVAISMDRLKHWISQGAEPSVGLSHLLVVTCLDAAGLGGIYPIHPRLYWTAWKERQRLLEMGQEDDSAAMEVVEGGSEEQSSEDPKTS</sequence>
<dbReference type="SUPFAM" id="SSF54565">
    <property type="entry name" value="Ribosomal protein S16"/>
    <property type="match status" value="1"/>
</dbReference>
<reference evidence="7 8" key="1">
    <citation type="submission" date="2022-01" db="EMBL/GenBank/DDBJ databases">
        <title>A chromosomal length assembly of Cordylochernes scorpioides.</title>
        <authorList>
            <person name="Zeh D."/>
            <person name="Zeh J."/>
        </authorList>
    </citation>
    <scope>NUCLEOTIDE SEQUENCE [LARGE SCALE GENOMIC DNA]</scope>
    <source>
        <strain evidence="7">IN4F17</strain>
        <tissue evidence="7">Whole Body</tissue>
    </source>
</reference>
<evidence type="ECO:0000256" key="4">
    <source>
        <dbReference type="ARBA" id="ARBA00035263"/>
    </source>
</evidence>
<organism evidence="7 8">
    <name type="scientific">Cordylochernes scorpioides</name>
    <dbReference type="NCBI Taxonomy" id="51811"/>
    <lineage>
        <taxon>Eukaryota</taxon>
        <taxon>Metazoa</taxon>
        <taxon>Ecdysozoa</taxon>
        <taxon>Arthropoda</taxon>
        <taxon>Chelicerata</taxon>
        <taxon>Arachnida</taxon>
        <taxon>Pseudoscorpiones</taxon>
        <taxon>Cheliferoidea</taxon>
        <taxon>Chernetidae</taxon>
        <taxon>Cordylochernes</taxon>
    </lineage>
</organism>
<dbReference type="EMBL" id="CP092881">
    <property type="protein sequence ID" value="UYV80730.1"/>
    <property type="molecule type" value="Genomic_DNA"/>
</dbReference>
<gene>
    <name evidence="7" type="ORF">LAZ67_19001551</name>
</gene>
<protein>
    <recommendedName>
        <fullName evidence="4">Small ribosomal subunit protein bS16m</fullName>
    </recommendedName>
    <alternativeName>
        <fullName evidence="5">28S ribosomal protein S16, mitochondrial</fullName>
    </alternativeName>
</protein>
<dbReference type="PANTHER" id="PTHR12919">
    <property type="entry name" value="30S RIBOSOMAL PROTEIN S16"/>
    <property type="match status" value="1"/>
</dbReference>